<feature type="transmembrane region" description="Helical" evidence="16">
    <location>
        <begin position="96"/>
        <end position="117"/>
    </location>
</feature>
<dbReference type="Pfam" id="PF02518">
    <property type="entry name" value="HATPase_c"/>
    <property type="match status" value="1"/>
</dbReference>
<evidence type="ECO:0000256" key="13">
    <source>
        <dbReference type="ARBA" id="ARBA00023136"/>
    </source>
</evidence>
<dbReference type="InterPro" id="IPR050351">
    <property type="entry name" value="BphY/WalK/GraS-like"/>
</dbReference>
<dbReference type="PROSITE" id="PS50109">
    <property type="entry name" value="HIS_KIN"/>
    <property type="match status" value="1"/>
</dbReference>
<organism evidence="18 19">
    <name type="scientific">Galactobacter caseinivorans</name>
    <dbReference type="NCBI Taxonomy" id="2676123"/>
    <lineage>
        <taxon>Bacteria</taxon>
        <taxon>Bacillati</taxon>
        <taxon>Actinomycetota</taxon>
        <taxon>Actinomycetes</taxon>
        <taxon>Micrococcales</taxon>
        <taxon>Micrococcaceae</taxon>
        <taxon>Galactobacter</taxon>
    </lineage>
</organism>
<accession>A0A496PKB9</accession>
<evidence type="ECO:0000256" key="14">
    <source>
        <dbReference type="ARBA" id="ARBA00039401"/>
    </source>
</evidence>
<evidence type="ECO:0000256" key="9">
    <source>
        <dbReference type="ARBA" id="ARBA00022777"/>
    </source>
</evidence>
<dbReference type="Gene3D" id="1.10.287.130">
    <property type="match status" value="1"/>
</dbReference>
<feature type="compositionally biased region" description="Low complexity" evidence="15">
    <location>
        <begin position="560"/>
        <end position="570"/>
    </location>
</feature>
<keyword evidence="4" id="KW-1003">Cell membrane</keyword>
<sequence>MMLLKGCAVMSDTARANTPLSVSGVTWELIHGAMYQGNGPLAFIEFFADVLVGGRCGDWNPWPGPCGPYWRAAPARGRESNEGVAPVRSWSLARRLLVAQWALLTLITSFAVIGSFLQTRDAAFRSESASSLAVAQLAADDPRVAAAYRSADPGAQLQPISARIMTQTGSAFATFLDREGTRLTYHRPGYEGTHYSGTITEALAGRGFTETSSTATAGLSVRAVVPVFDEGRVVGALTVGTEVGAVSVLAASGVPLTLGIAACLALVMGFLSWWAARYLRRVTAGLGPEALARHFAVADAALLSVDEGIVISDAHGRIVFHNRAADALLHLPSAEDEPDTPSGLDPQRLGLPEPIAELIASGRRAEDEAHSVGRRVVVLRQQPLRRRVGWARSERGADTAAGAGAVLTVHDHTAVQSLAGELASTRSLTSALRAQNHDHANRLHTLLGLLEIDRAEDAHAMLRQSVRRDGTTQSAAVEGDVVLTALARAKSAEAAERGVELQTALRLGEGTALPPAEAVAIFGNLLDNAIDAAEGAPDADSRWVRLEAGIESSEAQQETGPPKGAASPAGPGAGSRWLVATVADGGTGFSADDAERIFAAGFSTKAAGPGGRGQGLAIVAHAVGRLGGTISAAADSGTVFTVEVPLPSKEEA</sequence>
<evidence type="ECO:0000256" key="2">
    <source>
        <dbReference type="ARBA" id="ARBA00004651"/>
    </source>
</evidence>
<reference evidence="18 19" key="1">
    <citation type="submission" date="2018-07" db="EMBL/GenBank/DDBJ databases">
        <title>Arthrobacter sp. nov., isolated from raw cow's milk with high bacterial count.</title>
        <authorList>
            <person name="Hahne J."/>
            <person name="Isele D."/>
            <person name="Lipski A."/>
        </authorList>
    </citation>
    <scope>NUCLEOTIDE SEQUENCE [LARGE SCALE GENOMIC DNA]</scope>
    <source>
        <strain evidence="18 19">JZ R-183</strain>
    </source>
</reference>
<evidence type="ECO:0000256" key="5">
    <source>
        <dbReference type="ARBA" id="ARBA00022553"/>
    </source>
</evidence>
<evidence type="ECO:0000256" key="4">
    <source>
        <dbReference type="ARBA" id="ARBA00022475"/>
    </source>
</evidence>
<keyword evidence="13 16" id="KW-0472">Membrane</keyword>
<evidence type="ECO:0000256" key="15">
    <source>
        <dbReference type="SAM" id="MobiDB-lite"/>
    </source>
</evidence>
<evidence type="ECO:0000256" key="11">
    <source>
        <dbReference type="ARBA" id="ARBA00022989"/>
    </source>
</evidence>
<dbReference type="InterPro" id="IPR003594">
    <property type="entry name" value="HATPase_dom"/>
</dbReference>
<keyword evidence="10" id="KW-0067">ATP-binding</keyword>
<dbReference type="InterPro" id="IPR036890">
    <property type="entry name" value="HATPase_C_sf"/>
</dbReference>
<evidence type="ECO:0000256" key="16">
    <source>
        <dbReference type="SAM" id="Phobius"/>
    </source>
</evidence>
<dbReference type="EC" id="2.7.13.3" evidence="3"/>
<evidence type="ECO:0000256" key="6">
    <source>
        <dbReference type="ARBA" id="ARBA00022679"/>
    </source>
</evidence>
<dbReference type="Gene3D" id="3.30.565.10">
    <property type="entry name" value="Histidine kinase-like ATPase, C-terminal domain"/>
    <property type="match status" value="1"/>
</dbReference>
<dbReference type="SUPFAM" id="SSF55874">
    <property type="entry name" value="ATPase domain of HSP90 chaperone/DNA topoisomerase II/histidine kinase"/>
    <property type="match status" value="1"/>
</dbReference>
<evidence type="ECO:0000256" key="8">
    <source>
        <dbReference type="ARBA" id="ARBA00022741"/>
    </source>
</evidence>
<feature type="region of interest" description="Disordered" evidence="15">
    <location>
        <begin position="551"/>
        <end position="572"/>
    </location>
</feature>
<dbReference type="GO" id="GO:0005886">
    <property type="term" value="C:plasma membrane"/>
    <property type="evidence" value="ECO:0007669"/>
    <property type="project" value="UniProtKB-SubCell"/>
</dbReference>
<feature type="transmembrane region" description="Helical" evidence="16">
    <location>
        <begin position="256"/>
        <end position="276"/>
    </location>
</feature>
<dbReference type="InterPro" id="IPR016120">
    <property type="entry name" value="Sig_transdc_His_kin_SpoOB"/>
</dbReference>
<dbReference type="Gene3D" id="3.30.450.20">
    <property type="entry name" value="PAS domain"/>
    <property type="match status" value="2"/>
</dbReference>
<dbReference type="Pfam" id="PF17203">
    <property type="entry name" value="sCache_3_2"/>
    <property type="match status" value="1"/>
</dbReference>
<dbReference type="GO" id="GO:0000156">
    <property type="term" value="F:phosphorelay response regulator activity"/>
    <property type="evidence" value="ECO:0007669"/>
    <property type="project" value="TreeGrafter"/>
</dbReference>
<protein>
    <recommendedName>
        <fullName evidence="14">Sensor-like histidine kinase SenX3</fullName>
        <ecNumber evidence="3">2.7.13.3</ecNumber>
    </recommendedName>
</protein>
<keyword evidence="19" id="KW-1185">Reference proteome</keyword>
<dbReference type="GO" id="GO:0000155">
    <property type="term" value="F:phosphorelay sensor kinase activity"/>
    <property type="evidence" value="ECO:0007669"/>
    <property type="project" value="InterPro"/>
</dbReference>
<proteinExistence type="predicted"/>
<dbReference type="PANTHER" id="PTHR42878:SF14">
    <property type="entry name" value="OSMOLARITY TWO-COMPONENT SYSTEM PROTEIN SSK1"/>
    <property type="match status" value="1"/>
</dbReference>
<comment type="catalytic activity">
    <reaction evidence="1">
        <text>ATP + protein L-histidine = ADP + protein N-phospho-L-histidine.</text>
        <dbReference type="EC" id="2.7.13.3"/>
    </reaction>
</comment>
<dbReference type="InterPro" id="IPR004358">
    <property type="entry name" value="Sig_transdc_His_kin-like_C"/>
</dbReference>
<keyword evidence="12" id="KW-0902">Two-component regulatory system</keyword>
<dbReference type="SUPFAM" id="SSF55890">
    <property type="entry name" value="Sporulation response regulatory protein Spo0B"/>
    <property type="match status" value="1"/>
</dbReference>
<keyword evidence="5" id="KW-0597">Phosphoprotein</keyword>
<evidence type="ECO:0000313" key="19">
    <source>
        <dbReference type="Proteomes" id="UP000273119"/>
    </source>
</evidence>
<dbReference type="GO" id="GO:0007234">
    <property type="term" value="P:osmosensory signaling via phosphorelay pathway"/>
    <property type="evidence" value="ECO:0007669"/>
    <property type="project" value="TreeGrafter"/>
</dbReference>
<evidence type="ECO:0000256" key="10">
    <source>
        <dbReference type="ARBA" id="ARBA00022840"/>
    </source>
</evidence>
<dbReference type="InterPro" id="IPR029151">
    <property type="entry name" value="Sensor-like_sf"/>
</dbReference>
<dbReference type="InterPro" id="IPR005467">
    <property type="entry name" value="His_kinase_dom"/>
</dbReference>
<keyword evidence="6" id="KW-0808">Transferase</keyword>
<comment type="subcellular location">
    <subcellularLocation>
        <location evidence="2">Cell membrane</location>
        <topology evidence="2">Multi-pass membrane protein</topology>
    </subcellularLocation>
</comment>
<dbReference type="PRINTS" id="PR00344">
    <property type="entry name" value="BCTRLSENSOR"/>
</dbReference>
<evidence type="ECO:0000256" key="7">
    <source>
        <dbReference type="ARBA" id="ARBA00022692"/>
    </source>
</evidence>
<dbReference type="EMBL" id="QQXL01000002">
    <property type="protein sequence ID" value="RKW70936.1"/>
    <property type="molecule type" value="Genomic_DNA"/>
</dbReference>
<dbReference type="PANTHER" id="PTHR42878">
    <property type="entry name" value="TWO-COMPONENT HISTIDINE KINASE"/>
    <property type="match status" value="1"/>
</dbReference>
<evidence type="ECO:0000259" key="17">
    <source>
        <dbReference type="PROSITE" id="PS50109"/>
    </source>
</evidence>
<dbReference type="AlphaFoldDB" id="A0A496PKB9"/>
<keyword evidence="8" id="KW-0547">Nucleotide-binding</keyword>
<keyword evidence="11 16" id="KW-1133">Transmembrane helix</keyword>
<evidence type="ECO:0000313" key="18">
    <source>
        <dbReference type="EMBL" id="RKW70936.1"/>
    </source>
</evidence>
<comment type="caution">
    <text evidence="18">The sequence shown here is derived from an EMBL/GenBank/DDBJ whole genome shotgun (WGS) entry which is preliminary data.</text>
</comment>
<dbReference type="GO" id="GO:0030295">
    <property type="term" value="F:protein kinase activator activity"/>
    <property type="evidence" value="ECO:0007669"/>
    <property type="project" value="TreeGrafter"/>
</dbReference>
<name>A0A496PKB9_9MICC</name>
<dbReference type="SUPFAM" id="SSF103190">
    <property type="entry name" value="Sensory domain-like"/>
    <property type="match status" value="1"/>
</dbReference>
<dbReference type="GO" id="GO:0005524">
    <property type="term" value="F:ATP binding"/>
    <property type="evidence" value="ECO:0007669"/>
    <property type="project" value="UniProtKB-KW"/>
</dbReference>
<evidence type="ECO:0000256" key="12">
    <source>
        <dbReference type="ARBA" id="ARBA00023012"/>
    </source>
</evidence>
<evidence type="ECO:0000256" key="1">
    <source>
        <dbReference type="ARBA" id="ARBA00000085"/>
    </source>
</evidence>
<dbReference type="InterPro" id="IPR033463">
    <property type="entry name" value="sCache_3"/>
</dbReference>
<dbReference type="Proteomes" id="UP000273119">
    <property type="component" value="Unassembled WGS sequence"/>
</dbReference>
<feature type="domain" description="Histidine kinase" evidence="17">
    <location>
        <begin position="521"/>
        <end position="648"/>
    </location>
</feature>
<keyword evidence="9" id="KW-0418">Kinase</keyword>
<evidence type="ECO:0000256" key="3">
    <source>
        <dbReference type="ARBA" id="ARBA00012438"/>
    </source>
</evidence>
<dbReference type="SMART" id="SM00387">
    <property type="entry name" value="HATPase_c"/>
    <property type="match status" value="1"/>
</dbReference>
<gene>
    <name evidence="18" type="ORF">DWQ67_03750</name>
</gene>
<keyword evidence="7 16" id="KW-0812">Transmembrane</keyword>